<dbReference type="AlphaFoldDB" id="A0AAE9Z2L3"/>
<organism evidence="2 3">
    <name type="scientific">Thalassomonas viridans</name>
    <dbReference type="NCBI Taxonomy" id="137584"/>
    <lineage>
        <taxon>Bacteria</taxon>
        <taxon>Pseudomonadati</taxon>
        <taxon>Pseudomonadota</taxon>
        <taxon>Gammaproteobacteria</taxon>
        <taxon>Alteromonadales</taxon>
        <taxon>Colwelliaceae</taxon>
        <taxon>Thalassomonas</taxon>
    </lineage>
</organism>
<sequence length="76" mass="8251">MIIPPDKLSPQVLAAVIEEFVLREGTEYGAADIDLSTKIAQVKRQLADGSALLVYSELYESVNIVPAEQFDAAAEE</sequence>
<accession>A0AAE9Z2L3</accession>
<dbReference type="RefSeq" id="WP_044841145.1">
    <property type="nucleotide sequence ID" value="NZ_CP059733.1"/>
</dbReference>
<proteinExistence type="inferred from homology"/>
<dbReference type="Pfam" id="PF06794">
    <property type="entry name" value="UPF0270"/>
    <property type="match status" value="1"/>
</dbReference>
<reference evidence="2 3" key="2">
    <citation type="journal article" date="2022" name="Mar. Drugs">
        <title>Bioassay-Guided Fractionation Leads to the Detection of Cholic Acid Generated by the Rare Thalassomonas sp.</title>
        <authorList>
            <person name="Pheiffer F."/>
            <person name="Schneider Y.K."/>
            <person name="Hansen E.H."/>
            <person name="Andersen J.H."/>
            <person name="Isaksson J."/>
            <person name="Busche T."/>
            <person name="R C."/>
            <person name="Kalinowski J."/>
            <person name="Zyl L.V."/>
            <person name="Trindade M."/>
        </authorList>
    </citation>
    <scope>NUCLEOTIDE SEQUENCE [LARGE SCALE GENOMIC DNA]</scope>
    <source>
        <strain evidence="2 3">XOM25</strain>
    </source>
</reference>
<dbReference type="InterPro" id="IPR010648">
    <property type="entry name" value="UPF0270"/>
</dbReference>
<dbReference type="NCBIfam" id="NF003438">
    <property type="entry name" value="PRK04966.1"/>
    <property type="match status" value="1"/>
</dbReference>
<keyword evidence="3" id="KW-1185">Reference proteome</keyword>
<dbReference type="Proteomes" id="UP000032352">
    <property type="component" value="Chromosome"/>
</dbReference>
<protein>
    <submittedName>
        <fullName evidence="2">YheU family protein</fullName>
    </submittedName>
</protein>
<evidence type="ECO:0000256" key="1">
    <source>
        <dbReference type="ARBA" id="ARBA00006450"/>
    </source>
</evidence>
<dbReference type="KEGG" id="tvd:SG34_001460"/>
<dbReference type="SUPFAM" id="SSF118001">
    <property type="entry name" value="YehU-like"/>
    <property type="match status" value="1"/>
</dbReference>
<reference evidence="2 3" key="1">
    <citation type="journal article" date="2015" name="Genome Announc.">
        <title>Draft Genome Sequences of Marine Isolates of Thalassomonas viridans and Thalassomonas actiniarum.</title>
        <authorList>
            <person name="Olonade I."/>
            <person name="van Zyl L.J."/>
            <person name="Trindade M."/>
        </authorList>
    </citation>
    <scope>NUCLEOTIDE SEQUENCE [LARGE SCALE GENOMIC DNA]</scope>
    <source>
        <strain evidence="2 3">XOM25</strain>
    </source>
</reference>
<comment type="similarity">
    <text evidence="1">Belongs to the UPF0270 family.</text>
</comment>
<evidence type="ECO:0000313" key="2">
    <source>
        <dbReference type="EMBL" id="WDE05636.1"/>
    </source>
</evidence>
<evidence type="ECO:0000313" key="3">
    <source>
        <dbReference type="Proteomes" id="UP000032352"/>
    </source>
</evidence>
<dbReference type="PIRSF" id="PIRSF006169">
    <property type="entry name" value="UCP006169"/>
    <property type="match status" value="1"/>
</dbReference>
<dbReference type="InterPro" id="IPR036685">
    <property type="entry name" value="YehU-like_sf"/>
</dbReference>
<dbReference type="EMBL" id="CP059733">
    <property type="protein sequence ID" value="WDE05636.1"/>
    <property type="molecule type" value="Genomic_DNA"/>
</dbReference>
<gene>
    <name evidence="2" type="ORF">SG34_001460</name>
</gene>
<name>A0AAE9Z2L3_9GAMM</name>
<dbReference type="Gene3D" id="1.10.10.610">
    <property type="entry name" value="YehU-like"/>
    <property type="match status" value="1"/>
</dbReference>